<keyword evidence="3" id="KW-1015">Disulfide bond</keyword>
<dbReference type="PROSITE" id="PS50835">
    <property type="entry name" value="IG_LIKE"/>
    <property type="match status" value="1"/>
</dbReference>
<dbReference type="GO" id="GO:0005886">
    <property type="term" value="C:plasma membrane"/>
    <property type="evidence" value="ECO:0007669"/>
    <property type="project" value="UniProtKB-ARBA"/>
</dbReference>
<keyword evidence="4" id="KW-1280">Immunoglobulin</keyword>
<feature type="domain" description="Ig-like" evidence="5">
    <location>
        <begin position="3"/>
        <end position="109"/>
    </location>
</feature>
<name>A0A5E4D6Z4_MARMO</name>
<evidence type="ECO:0000256" key="1">
    <source>
        <dbReference type="ARBA" id="ARBA00022859"/>
    </source>
</evidence>
<dbReference type="SMART" id="SM00409">
    <property type="entry name" value="IG"/>
    <property type="match status" value="1"/>
</dbReference>
<dbReference type="GO" id="GO:0005576">
    <property type="term" value="C:extracellular region"/>
    <property type="evidence" value="ECO:0007669"/>
    <property type="project" value="UniProtKB-ARBA"/>
</dbReference>
<keyword evidence="7" id="KW-1185">Reference proteome</keyword>
<dbReference type="InterPro" id="IPR036179">
    <property type="entry name" value="Ig-like_dom_sf"/>
</dbReference>
<evidence type="ECO:0000259" key="5">
    <source>
        <dbReference type="PROSITE" id="PS50835"/>
    </source>
</evidence>
<accession>A0A5E4D6Z4</accession>
<sequence length="128" mass="13464">TTGEIVLTQTPASVALSPGERVTLTFMASQSVGSYLAWYQQKPGQAPRCLIYGASSRASGISAWFSGSGSGTDYTLSISSLEPEDAAVYYCVQGHTDYHSGSVPYKNLTSPAATLSTLGHRGCPQRPP</sequence>
<dbReference type="FunFam" id="2.60.40.10:FF:000350">
    <property type="entry name" value="Immunoglobulin kappa chain variable 18-36"/>
    <property type="match status" value="1"/>
</dbReference>
<feature type="non-terminal residue" evidence="6">
    <location>
        <position position="1"/>
    </location>
</feature>
<dbReference type="InterPro" id="IPR050150">
    <property type="entry name" value="IgV_Light_Chain"/>
</dbReference>
<dbReference type="InterPro" id="IPR013783">
    <property type="entry name" value="Ig-like_fold"/>
</dbReference>
<dbReference type="EMBL" id="CABDUW010003816">
    <property type="protein sequence ID" value="VTJ89788.1"/>
    <property type="molecule type" value="Genomic_DNA"/>
</dbReference>
<reference evidence="6" key="1">
    <citation type="submission" date="2019-04" db="EMBL/GenBank/DDBJ databases">
        <authorList>
            <person name="Alioto T."/>
            <person name="Alioto T."/>
        </authorList>
    </citation>
    <scope>NUCLEOTIDE SEQUENCE [LARGE SCALE GENOMIC DNA]</scope>
</reference>
<dbReference type="InterPro" id="IPR013106">
    <property type="entry name" value="Ig_V-set"/>
</dbReference>
<comment type="caution">
    <text evidence="6">The sequence shown here is derived from an EMBL/GenBank/DDBJ whole genome shotgun (WGS) entry which is preliminary data.</text>
</comment>
<dbReference type="GO" id="GO:0019814">
    <property type="term" value="C:immunoglobulin complex"/>
    <property type="evidence" value="ECO:0007669"/>
    <property type="project" value="UniProtKB-KW"/>
</dbReference>
<dbReference type="PANTHER" id="PTHR23267">
    <property type="entry name" value="IMMUNOGLOBULIN LIGHT CHAIN"/>
    <property type="match status" value="1"/>
</dbReference>
<dbReference type="GO" id="GO:0002250">
    <property type="term" value="P:adaptive immune response"/>
    <property type="evidence" value="ECO:0007669"/>
    <property type="project" value="UniProtKB-KW"/>
</dbReference>
<dbReference type="Proteomes" id="UP000335636">
    <property type="component" value="Unassembled WGS sequence"/>
</dbReference>
<dbReference type="InterPro" id="IPR007110">
    <property type="entry name" value="Ig-like_dom"/>
</dbReference>
<keyword evidence="2" id="KW-1064">Adaptive immunity</keyword>
<proteinExistence type="predicted"/>
<dbReference type="Gene3D" id="2.60.40.10">
    <property type="entry name" value="Immunoglobulins"/>
    <property type="match status" value="1"/>
</dbReference>
<feature type="non-terminal residue" evidence="6">
    <location>
        <position position="128"/>
    </location>
</feature>
<gene>
    <name evidence="6" type="ORF">MONAX_5E007859</name>
</gene>
<dbReference type="SUPFAM" id="SSF48726">
    <property type="entry name" value="Immunoglobulin"/>
    <property type="match status" value="1"/>
</dbReference>
<dbReference type="InterPro" id="IPR003599">
    <property type="entry name" value="Ig_sub"/>
</dbReference>
<evidence type="ECO:0000313" key="7">
    <source>
        <dbReference type="Proteomes" id="UP000335636"/>
    </source>
</evidence>
<dbReference type="SMART" id="SM00406">
    <property type="entry name" value="IGv"/>
    <property type="match status" value="1"/>
</dbReference>
<dbReference type="AlphaFoldDB" id="A0A5E4D6Z4"/>
<protein>
    <recommendedName>
        <fullName evidence="5">Ig-like domain-containing protein</fullName>
    </recommendedName>
</protein>
<keyword evidence="1" id="KW-0391">Immunity</keyword>
<evidence type="ECO:0000256" key="2">
    <source>
        <dbReference type="ARBA" id="ARBA00023130"/>
    </source>
</evidence>
<organism evidence="6 7">
    <name type="scientific">Marmota monax</name>
    <name type="common">Woodchuck</name>
    <dbReference type="NCBI Taxonomy" id="9995"/>
    <lineage>
        <taxon>Eukaryota</taxon>
        <taxon>Metazoa</taxon>
        <taxon>Chordata</taxon>
        <taxon>Craniata</taxon>
        <taxon>Vertebrata</taxon>
        <taxon>Euteleostomi</taxon>
        <taxon>Mammalia</taxon>
        <taxon>Eutheria</taxon>
        <taxon>Euarchontoglires</taxon>
        <taxon>Glires</taxon>
        <taxon>Rodentia</taxon>
        <taxon>Sciuromorpha</taxon>
        <taxon>Sciuridae</taxon>
        <taxon>Xerinae</taxon>
        <taxon>Marmotini</taxon>
        <taxon>Marmota</taxon>
    </lineage>
</organism>
<dbReference type="Pfam" id="PF07686">
    <property type="entry name" value="V-set"/>
    <property type="match status" value="1"/>
</dbReference>
<evidence type="ECO:0000256" key="4">
    <source>
        <dbReference type="ARBA" id="ARBA00043265"/>
    </source>
</evidence>
<evidence type="ECO:0000313" key="6">
    <source>
        <dbReference type="EMBL" id="VTJ89788.1"/>
    </source>
</evidence>
<evidence type="ECO:0000256" key="3">
    <source>
        <dbReference type="ARBA" id="ARBA00023157"/>
    </source>
</evidence>